<evidence type="ECO:0008006" key="4">
    <source>
        <dbReference type="Google" id="ProtNLM"/>
    </source>
</evidence>
<dbReference type="EMBL" id="NHYE01005631">
    <property type="protein sequence ID" value="PPQ66400.1"/>
    <property type="molecule type" value="Genomic_DNA"/>
</dbReference>
<dbReference type="InterPro" id="IPR041078">
    <property type="entry name" value="Plavaka"/>
</dbReference>
<sequence>MSSQLHRCPACDKSFTRRGFSSHLLQTKDPLCKAVYEELQRAHALYESLTASGAHDSQPDLEEDIVPFGGDIFGTAEDYANDTFGQGAERGGNTDSELSEDSEGQGEDEAETDNTWEPIREGAPVQGGEDQQDNPEMSNSDDSVSDDEYEATRRRAVERAILGDGHGIKPVKVVRYTDKYPSSAAGGILVQGKSMDAQYRTTVKEKDNPWAPFKSRMDWEVGLWAKLRGPGSTAFSDLLRIDGVREALGLSYKNTEQLNKIIDEKLPGRPQFKRHEVVLQGEVLEFYARDPLECLEALWADPDFVNDLIVEPERHYADQDMTIRIYHDMHTGKWWWEAQKKVQSATRRRNVTIVPIIISSDKTQLTTFRGKTAYPVYFTIGNLPKHIRRKPSRQGQILLGYLPTSKLEHITNQAARRRCISNLFHHCMQYMVKPLEKAGRDGIVLASGDGALRRCYPILAAYVGDYPEQILVGLVKNGRCPICPAPPDEIGDFDSILEPRDMEAILRALNSLDEGATQFTKACAEAGIKPVQSVFWKDLPYVDIYRSITPDILHQLYQGLLKHLIAWIRAVCGDAEIDARCRRLPPNHCIRLFFNGISHLSRVTGTEHDQISRFLLALVADIRLPGNQSTQLVRTVRAVLDFISLAKYPIHTTETLDELDNAFRAFHDNREVFISQGVRAHFNIPKLHTIGHYRELIELYGTADNFNTEYTERLHIDVAKDAYEATNFKDEFPQMTLWLNRKERVLQHENYVRRQSDTSSNTPLHVQKPLPSLIPQRRLRMSKHPTHRAVPLTDISAKYGATNFIPALSRFIAQYQHPNFSKAQVEAAAQSIHIPFSKISVFHRIKFVSYDLYGLNPLNEEVVDSIHVDPVRLNKYGKVIPARFDTALINIGASSANHLGVKGLCVGQVRCIFTLPQHAVDHWFPSGFAHKHLAYVEWFTPFSKASVDRNSKLFKISRLVSRGERRVSVIPVSLILSSIHLFPKFGPQAPVSWSSSNVLENASSFYVNVFSDRFIYSTVY</sequence>
<dbReference type="Pfam" id="PF18759">
    <property type="entry name" value="Plavaka"/>
    <property type="match status" value="1"/>
</dbReference>
<dbReference type="AlphaFoldDB" id="A0A409VJH9"/>
<accession>A0A409VJH9</accession>
<dbReference type="STRING" id="231916.A0A409VJH9"/>
<feature type="compositionally biased region" description="Acidic residues" evidence="1">
    <location>
        <begin position="97"/>
        <end position="114"/>
    </location>
</feature>
<dbReference type="Proteomes" id="UP000284706">
    <property type="component" value="Unassembled WGS sequence"/>
</dbReference>
<proteinExistence type="predicted"/>
<dbReference type="InParanoid" id="A0A409VJH9"/>
<evidence type="ECO:0000313" key="2">
    <source>
        <dbReference type="EMBL" id="PPQ66400.1"/>
    </source>
</evidence>
<comment type="caution">
    <text evidence="2">The sequence shown here is derived from an EMBL/GenBank/DDBJ whole genome shotgun (WGS) entry which is preliminary data.</text>
</comment>
<evidence type="ECO:0000313" key="3">
    <source>
        <dbReference type="Proteomes" id="UP000284706"/>
    </source>
</evidence>
<reference evidence="2 3" key="1">
    <citation type="journal article" date="2018" name="Evol. Lett.">
        <title>Horizontal gene cluster transfer increased hallucinogenic mushroom diversity.</title>
        <authorList>
            <person name="Reynolds H.T."/>
            <person name="Vijayakumar V."/>
            <person name="Gluck-Thaler E."/>
            <person name="Korotkin H.B."/>
            <person name="Matheny P.B."/>
            <person name="Slot J.C."/>
        </authorList>
    </citation>
    <scope>NUCLEOTIDE SEQUENCE [LARGE SCALE GENOMIC DNA]</scope>
    <source>
        <strain evidence="2 3">SRW20</strain>
    </source>
</reference>
<protein>
    <recommendedName>
        <fullName evidence="4">C2H2-type domain-containing protein</fullName>
    </recommendedName>
</protein>
<feature type="region of interest" description="Disordered" evidence="1">
    <location>
        <begin position="72"/>
        <end position="151"/>
    </location>
</feature>
<organism evidence="2 3">
    <name type="scientific">Gymnopilus dilepis</name>
    <dbReference type="NCBI Taxonomy" id="231916"/>
    <lineage>
        <taxon>Eukaryota</taxon>
        <taxon>Fungi</taxon>
        <taxon>Dikarya</taxon>
        <taxon>Basidiomycota</taxon>
        <taxon>Agaricomycotina</taxon>
        <taxon>Agaricomycetes</taxon>
        <taxon>Agaricomycetidae</taxon>
        <taxon>Agaricales</taxon>
        <taxon>Agaricineae</taxon>
        <taxon>Hymenogastraceae</taxon>
        <taxon>Gymnopilus</taxon>
    </lineage>
</organism>
<dbReference type="OrthoDB" id="2576233at2759"/>
<gene>
    <name evidence="2" type="ORF">CVT26_011269</name>
</gene>
<evidence type="ECO:0000256" key="1">
    <source>
        <dbReference type="SAM" id="MobiDB-lite"/>
    </source>
</evidence>
<name>A0A409VJH9_9AGAR</name>
<keyword evidence="3" id="KW-1185">Reference proteome</keyword>